<feature type="domain" description="HTH iclR-type" evidence="1">
    <location>
        <begin position="10"/>
        <end position="54"/>
    </location>
</feature>
<name>A0ABY1YET1_9RHOB</name>
<evidence type="ECO:0000313" key="3">
    <source>
        <dbReference type="Proteomes" id="UP000292859"/>
    </source>
</evidence>
<organism evidence="2 3">
    <name type="scientific">Paracoccus sediminis</name>
    <dbReference type="NCBI Taxonomy" id="1214787"/>
    <lineage>
        <taxon>Bacteria</taxon>
        <taxon>Pseudomonadati</taxon>
        <taxon>Pseudomonadota</taxon>
        <taxon>Alphaproteobacteria</taxon>
        <taxon>Rhodobacterales</taxon>
        <taxon>Paracoccaceae</taxon>
        <taxon>Paracoccus</taxon>
    </lineage>
</organism>
<dbReference type="Gene3D" id="1.10.10.10">
    <property type="entry name" value="Winged helix-like DNA-binding domain superfamily/Winged helix DNA-binding domain"/>
    <property type="match status" value="1"/>
</dbReference>
<dbReference type="Proteomes" id="UP000292859">
    <property type="component" value="Unassembled WGS sequence"/>
</dbReference>
<keyword evidence="3" id="KW-1185">Reference proteome</keyword>
<dbReference type="InterPro" id="IPR036390">
    <property type="entry name" value="WH_DNA-bd_sf"/>
</dbReference>
<reference evidence="2 3" key="1">
    <citation type="submission" date="2019-02" db="EMBL/GenBank/DDBJ databases">
        <authorList>
            <person name="Zhang G."/>
        </authorList>
    </citation>
    <scope>NUCLEOTIDE SEQUENCE [LARGE SCALE GENOMIC DNA]</scope>
    <source>
        <strain evidence="2 3">CMB17</strain>
    </source>
</reference>
<dbReference type="InterPro" id="IPR036388">
    <property type="entry name" value="WH-like_DNA-bd_sf"/>
</dbReference>
<dbReference type="SUPFAM" id="SSF46785">
    <property type="entry name" value="Winged helix' DNA-binding domain"/>
    <property type="match status" value="1"/>
</dbReference>
<comment type="caution">
    <text evidence="2">The sequence shown here is derived from an EMBL/GenBank/DDBJ whole genome shotgun (WGS) entry which is preliminary data.</text>
</comment>
<dbReference type="EMBL" id="SIRL01000017">
    <property type="protein sequence ID" value="TBN46666.1"/>
    <property type="molecule type" value="Genomic_DNA"/>
</dbReference>
<sequence>MANKDIIGLLGKGLRVIEAFRTERPRRSITDVAEATSLDRATTRRCLLTLHDLG</sequence>
<dbReference type="Pfam" id="PF09339">
    <property type="entry name" value="HTH_IclR"/>
    <property type="match status" value="1"/>
</dbReference>
<evidence type="ECO:0000313" key="2">
    <source>
        <dbReference type="EMBL" id="TBN46666.1"/>
    </source>
</evidence>
<proteinExistence type="predicted"/>
<dbReference type="InterPro" id="IPR005471">
    <property type="entry name" value="Tscrpt_reg_IclR_N"/>
</dbReference>
<accession>A0ABY1YET1</accession>
<protein>
    <recommendedName>
        <fullName evidence="1">HTH iclR-type domain-containing protein</fullName>
    </recommendedName>
</protein>
<gene>
    <name evidence="2" type="ORF">EYF88_16465</name>
</gene>
<evidence type="ECO:0000259" key="1">
    <source>
        <dbReference type="Pfam" id="PF09339"/>
    </source>
</evidence>